<reference evidence="3 5" key="1">
    <citation type="submission" date="2016-01" db="EMBL/GenBank/DDBJ databases">
        <title>Draft Genome Sequences of Seven Thermophilic Sporeformers Isolated from Foods.</title>
        <authorList>
            <person name="Berendsen E.M."/>
            <person name="Wells-Bennik M.H."/>
            <person name="Krawcyk A.O."/>
            <person name="De Jong A."/>
            <person name="Holsappel S."/>
            <person name="Eijlander R.T."/>
            <person name="Kuipers O.P."/>
        </authorList>
    </citation>
    <scope>NUCLEOTIDE SEQUENCE [LARGE SCALE GENOMIC DNA]</scope>
    <source>
        <strain evidence="3 5">B4135</strain>
    </source>
</reference>
<organism evidence="3 5">
    <name type="scientific">Caldibacillus debilis</name>
    <dbReference type="NCBI Taxonomy" id="301148"/>
    <lineage>
        <taxon>Bacteria</taxon>
        <taxon>Bacillati</taxon>
        <taxon>Bacillota</taxon>
        <taxon>Bacilli</taxon>
        <taxon>Bacillales</taxon>
        <taxon>Bacillaceae</taxon>
        <taxon>Caldibacillus</taxon>
    </lineage>
</organism>
<name>A0A150M8Z2_9BACI</name>
<dbReference type="Gene3D" id="2.70.70.10">
    <property type="entry name" value="Glucose Permease (Domain IIA)"/>
    <property type="match status" value="1"/>
</dbReference>
<protein>
    <submittedName>
        <fullName evidence="4">M23 family peptidase</fullName>
    </submittedName>
</protein>
<reference evidence="4 6" key="2">
    <citation type="submission" date="2018-03" db="EMBL/GenBank/DDBJ databases">
        <authorList>
            <person name="Keele B.F."/>
        </authorList>
    </citation>
    <scope>NUCLEOTIDE SEQUENCE [LARGE SCALE GENOMIC DNA]</scope>
    <source>
        <strain evidence="4">ZCTH4_d</strain>
    </source>
</reference>
<keyword evidence="1" id="KW-1133">Transmembrane helix</keyword>
<dbReference type="InterPro" id="IPR016047">
    <property type="entry name" value="M23ase_b-sheet_dom"/>
</dbReference>
<evidence type="ECO:0000313" key="6">
    <source>
        <dbReference type="Proteomes" id="UP000257014"/>
    </source>
</evidence>
<dbReference type="OrthoDB" id="2986589at2"/>
<dbReference type="RefSeq" id="WP_061568416.1">
    <property type="nucleotide sequence ID" value="NZ_JBAIZG010000034.1"/>
</dbReference>
<proteinExistence type="predicted"/>
<dbReference type="PANTHER" id="PTHR21666:SF274">
    <property type="entry name" value="STAGE IV SPORULATION PROTEIN FA"/>
    <property type="match status" value="1"/>
</dbReference>
<evidence type="ECO:0000313" key="3">
    <source>
        <dbReference type="EMBL" id="KYD20978.1"/>
    </source>
</evidence>
<accession>A0A150M8Z2</accession>
<feature type="domain" description="M23ase beta-sheet core" evidence="2">
    <location>
        <begin position="144"/>
        <end position="237"/>
    </location>
</feature>
<gene>
    <name evidence="3" type="ORF">B4135_0225</name>
    <name evidence="4" type="ORF">C6P37_03915</name>
</gene>
<dbReference type="EMBL" id="QEWE01000011">
    <property type="protein sequence ID" value="REJ30266.1"/>
    <property type="molecule type" value="Genomic_DNA"/>
</dbReference>
<evidence type="ECO:0000256" key="1">
    <source>
        <dbReference type="SAM" id="Phobius"/>
    </source>
</evidence>
<dbReference type="GO" id="GO:0004222">
    <property type="term" value="F:metalloendopeptidase activity"/>
    <property type="evidence" value="ECO:0007669"/>
    <property type="project" value="TreeGrafter"/>
</dbReference>
<sequence length="244" mass="27707">MGNRRKELLKRMEKRRREMMRRQGRTVAQMPVPDYEDPFFAGGKEKSFLPRKEVFLFKIFASVLLVFLTAFIFKHPSEKLEPVRRGIGKAMETEFRFAAVSQWYEKTFGNPLALLPDGNGKKDSAGQYALPASARIVEGFQHDNRGVIIRTEKETPVEAIKKGVVIFTGEKDNLGKTVIVQHPDNTESWYGHLGEISVRIYEEVEAGEAVGAVSAAENEDSGEFYFALKKGEQFIDPIQVIKFE</sequence>
<comment type="caution">
    <text evidence="3">The sequence shown here is derived from an EMBL/GenBank/DDBJ whole genome shotgun (WGS) entry which is preliminary data.</text>
</comment>
<keyword evidence="1" id="KW-0472">Membrane</keyword>
<dbReference type="InterPro" id="IPR050570">
    <property type="entry name" value="Cell_wall_metabolism_enzyme"/>
</dbReference>
<evidence type="ECO:0000313" key="4">
    <source>
        <dbReference type="EMBL" id="REJ30266.1"/>
    </source>
</evidence>
<dbReference type="Proteomes" id="UP000257014">
    <property type="component" value="Unassembled WGS sequence"/>
</dbReference>
<evidence type="ECO:0000259" key="2">
    <source>
        <dbReference type="Pfam" id="PF01551"/>
    </source>
</evidence>
<dbReference type="PANTHER" id="PTHR21666">
    <property type="entry name" value="PEPTIDASE-RELATED"/>
    <property type="match status" value="1"/>
</dbReference>
<dbReference type="SUPFAM" id="SSF51261">
    <property type="entry name" value="Duplicated hybrid motif"/>
    <property type="match status" value="1"/>
</dbReference>
<dbReference type="STRING" id="301148.B4135_0225"/>
<dbReference type="AlphaFoldDB" id="A0A150M8Z2"/>
<dbReference type="EMBL" id="LQYT01000025">
    <property type="protein sequence ID" value="KYD20978.1"/>
    <property type="molecule type" value="Genomic_DNA"/>
</dbReference>
<dbReference type="Proteomes" id="UP000075683">
    <property type="component" value="Unassembled WGS sequence"/>
</dbReference>
<evidence type="ECO:0000313" key="5">
    <source>
        <dbReference type="Proteomes" id="UP000075683"/>
    </source>
</evidence>
<dbReference type="Pfam" id="PF01551">
    <property type="entry name" value="Peptidase_M23"/>
    <property type="match status" value="1"/>
</dbReference>
<dbReference type="CDD" id="cd12797">
    <property type="entry name" value="M23_peptidase"/>
    <property type="match status" value="1"/>
</dbReference>
<feature type="transmembrane region" description="Helical" evidence="1">
    <location>
        <begin position="54"/>
        <end position="73"/>
    </location>
</feature>
<dbReference type="InterPro" id="IPR011055">
    <property type="entry name" value="Dup_hybrid_motif"/>
</dbReference>
<keyword evidence="1" id="KW-0812">Transmembrane</keyword>